<keyword evidence="3" id="KW-1185">Reference proteome</keyword>
<evidence type="ECO:0000313" key="2">
    <source>
        <dbReference type="EMBL" id="KAG7531590.1"/>
    </source>
</evidence>
<feature type="region of interest" description="Disordered" evidence="1">
    <location>
        <begin position="1"/>
        <end position="228"/>
    </location>
</feature>
<feature type="compositionally biased region" description="Low complexity" evidence="1">
    <location>
        <begin position="110"/>
        <end position="120"/>
    </location>
</feature>
<dbReference type="Proteomes" id="UP000812966">
    <property type="component" value="Unassembled WGS sequence"/>
</dbReference>
<proteinExistence type="predicted"/>
<dbReference type="AlphaFoldDB" id="A0A8K0JJ55"/>
<feature type="compositionally biased region" description="Polar residues" evidence="1">
    <location>
        <begin position="78"/>
        <end position="95"/>
    </location>
</feature>
<evidence type="ECO:0000256" key="1">
    <source>
        <dbReference type="SAM" id="MobiDB-lite"/>
    </source>
</evidence>
<sequence>MSIKIPDVNDDDDNHSGFSWSFPSTPSGHGFGTAAQGSSGYGSNNGQQSVDDDDDLGTVRHAHGFNQHRKESSPVPFYTSNTAFAFPKSQTSSPMGRTLPLASPSGADLPPMSSPSASPPRIADRTASALQLSASSQAERDPPSRPGMLRLASVAVMERGGTDDQSISSHRSRLSSGSDSTKFRLGSFLSRPGSTNRADADRSHPTLVDASPPRSPGMDHGEGLRPPPAIIDTGDITYGGPGGSMPNMRQFASVPSPLAAQPVLATSAGGASRPIVLDPTSTMKLVPNESSSTDHAFVLPAAVMDSPDIQQPPMGPSPRPIDITRLAHCDSLFDELQQTASDLGAWLNIIQDGLDDVLSADKITDNELQEPGANSYVLMESPRAVP</sequence>
<accession>A0A8K0JJ55</accession>
<reference evidence="2" key="1">
    <citation type="submission" date="2020-04" db="EMBL/GenBank/DDBJ databases">
        <title>Analysis of mating type loci in Filobasidium floriforme.</title>
        <authorList>
            <person name="Nowrousian M."/>
        </authorList>
    </citation>
    <scope>NUCLEOTIDE SEQUENCE</scope>
    <source>
        <strain evidence="2">CBS 6242</strain>
    </source>
</reference>
<feature type="compositionally biased region" description="Low complexity" evidence="1">
    <location>
        <begin position="127"/>
        <end position="137"/>
    </location>
</feature>
<gene>
    <name evidence="2" type="ORF">FFLO_04249</name>
</gene>
<name>A0A8K0JJ55_9TREE</name>
<dbReference type="EMBL" id="JABELV010000087">
    <property type="protein sequence ID" value="KAG7531590.1"/>
    <property type="molecule type" value="Genomic_DNA"/>
</dbReference>
<evidence type="ECO:0000313" key="3">
    <source>
        <dbReference type="Proteomes" id="UP000812966"/>
    </source>
</evidence>
<comment type="caution">
    <text evidence="2">The sequence shown here is derived from an EMBL/GenBank/DDBJ whole genome shotgun (WGS) entry which is preliminary data.</text>
</comment>
<organism evidence="2 3">
    <name type="scientific">Filobasidium floriforme</name>
    <dbReference type="NCBI Taxonomy" id="5210"/>
    <lineage>
        <taxon>Eukaryota</taxon>
        <taxon>Fungi</taxon>
        <taxon>Dikarya</taxon>
        <taxon>Basidiomycota</taxon>
        <taxon>Agaricomycotina</taxon>
        <taxon>Tremellomycetes</taxon>
        <taxon>Filobasidiales</taxon>
        <taxon>Filobasidiaceae</taxon>
        <taxon>Filobasidium</taxon>
    </lineage>
</organism>
<feature type="compositionally biased region" description="Polar residues" evidence="1">
    <location>
        <begin position="16"/>
        <end position="27"/>
    </location>
</feature>
<feature type="compositionally biased region" description="Low complexity" evidence="1">
    <location>
        <begin position="166"/>
        <end position="180"/>
    </location>
</feature>
<protein>
    <submittedName>
        <fullName evidence="2">Uncharacterized protein</fullName>
    </submittedName>
</protein>
<feature type="compositionally biased region" description="Low complexity" evidence="1">
    <location>
        <begin position="36"/>
        <end position="49"/>
    </location>
</feature>